<reference evidence="3" key="1">
    <citation type="submission" date="2023-03" db="EMBL/GenBank/DDBJ databases">
        <title>Massive genome expansion in bonnet fungi (Mycena s.s.) driven by repeated elements and novel gene families across ecological guilds.</title>
        <authorList>
            <consortium name="Lawrence Berkeley National Laboratory"/>
            <person name="Harder C.B."/>
            <person name="Miyauchi S."/>
            <person name="Viragh M."/>
            <person name="Kuo A."/>
            <person name="Thoen E."/>
            <person name="Andreopoulos B."/>
            <person name="Lu D."/>
            <person name="Skrede I."/>
            <person name="Drula E."/>
            <person name="Henrissat B."/>
            <person name="Morin E."/>
            <person name="Kohler A."/>
            <person name="Barry K."/>
            <person name="LaButti K."/>
            <person name="Morin E."/>
            <person name="Salamov A."/>
            <person name="Lipzen A."/>
            <person name="Mereny Z."/>
            <person name="Hegedus B."/>
            <person name="Baldrian P."/>
            <person name="Stursova M."/>
            <person name="Weitz H."/>
            <person name="Taylor A."/>
            <person name="Grigoriev I.V."/>
            <person name="Nagy L.G."/>
            <person name="Martin F."/>
            <person name="Kauserud H."/>
        </authorList>
    </citation>
    <scope>NUCLEOTIDE SEQUENCE</scope>
    <source>
        <strain evidence="3">CBHHK002</strain>
    </source>
</reference>
<feature type="domain" description="DUF6535" evidence="2">
    <location>
        <begin position="114"/>
        <end position="202"/>
    </location>
</feature>
<comment type="caution">
    <text evidence="3">The sequence shown here is derived from an EMBL/GenBank/DDBJ whole genome shotgun (WGS) entry which is preliminary data.</text>
</comment>
<keyword evidence="4" id="KW-1185">Reference proteome</keyword>
<dbReference type="Proteomes" id="UP001218218">
    <property type="component" value="Unassembled WGS sequence"/>
</dbReference>
<proteinExistence type="predicted"/>
<accession>A0AAD6Z218</accession>
<name>A0AAD6Z218_9AGAR</name>
<feature type="domain" description="DUF6535" evidence="2">
    <location>
        <begin position="59"/>
        <end position="109"/>
    </location>
</feature>
<feature type="transmembrane region" description="Helical" evidence="1">
    <location>
        <begin position="85"/>
        <end position="102"/>
    </location>
</feature>
<keyword evidence="1" id="KW-0472">Membrane</keyword>
<feature type="transmembrane region" description="Helical" evidence="1">
    <location>
        <begin position="207"/>
        <end position="226"/>
    </location>
</feature>
<dbReference type="AlphaFoldDB" id="A0AAD6Z218"/>
<keyword evidence="1" id="KW-1133">Transmembrane helix</keyword>
<gene>
    <name evidence="3" type="ORF">DFH08DRAFT_945205</name>
</gene>
<dbReference type="InterPro" id="IPR045338">
    <property type="entry name" value="DUF6535"/>
</dbReference>
<dbReference type="EMBL" id="JARIHO010000101">
    <property type="protein sequence ID" value="KAJ7304595.1"/>
    <property type="molecule type" value="Genomic_DNA"/>
</dbReference>
<evidence type="ECO:0000313" key="3">
    <source>
        <dbReference type="EMBL" id="KAJ7304595.1"/>
    </source>
</evidence>
<keyword evidence="1" id="KW-0812">Transmembrane</keyword>
<feature type="transmembrane region" description="Helical" evidence="1">
    <location>
        <begin position="114"/>
        <end position="138"/>
    </location>
</feature>
<evidence type="ECO:0000313" key="4">
    <source>
        <dbReference type="Proteomes" id="UP001218218"/>
    </source>
</evidence>
<feature type="transmembrane region" description="Helical" evidence="1">
    <location>
        <begin position="180"/>
        <end position="201"/>
    </location>
</feature>
<dbReference type="Pfam" id="PF20153">
    <property type="entry name" value="DUF6535"/>
    <property type="match status" value="2"/>
</dbReference>
<organism evidence="3 4">
    <name type="scientific">Mycena albidolilacea</name>
    <dbReference type="NCBI Taxonomy" id="1033008"/>
    <lineage>
        <taxon>Eukaryota</taxon>
        <taxon>Fungi</taxon>
        <taxon>Dikarya</taxon>
        <taxon>Basidiomycota</taxon>
        <taxon>Agaricomycotina</taxon>
        <taxon>Agaricomycetes</taxon>
        <taxon>Agaricomycetidae</taxon>
        <taxon>Agaricales</taxon>
        <taxon>Marasmiineae</taxon>
        <taxon>Mycenaceae</taxon>
        <taxon>Mycena</taxon>
    </lineage>
</organism>
<feature type="transmembrane region" description="Helical" evidence="1">
    <location>
        <begin position="366"/>
        <end position="384"/>
    </location>
</feature>
<evidence type="ECO:0000256" key="1">
    <source>
        <dbReference type="SAM" id="Phobius"/>
    </source>
</evidence>
<protein>
    <recommendedName>
        <fullName evidence="2">DUF6535 domain-containing protein</fullName>
    </recommendedName>
</protein>
<evidence type="ECO:0000259" key="2">
    <source>
        <dbReference type="Pfam" id="PF20153"/>
    </source>
</evidence>
<sequence>MASSENADIRPVTENDRLISAIQSCFTDFFKEQKEQTRRLVEELRPKHPPTTDKKTAFWNAYKTLADEHDKELLHRYSTDLDTSLIFAGLFSAVDSAFIIQIQPEIQPHGARPIVIFAQCLLYISLFSTLLASLLAVLGKQWLMYYSAAGEKGSIEARGLERQHKLNGLVKWKFEAVIQIFPLLLQLALFLFWAALSIYLWTIHPSIAGIVLILALCGFMAYCFLLRSAVMHKDSPFQTPLASVLLRLTSTKFWAKSQAIVKQITKPSYAFWAQIHSTASPYFHHLWHLLPYFRKQCTQLSKSEKPTTLFDISLLKPSPEVSAVSWVLETSTDPIMVLHAASLVPELQWPSSINVQSQISRVWESFLACFWYALVMNNTMYYWLRGIQDGMHDHIIQLGRAYHVLCCVDPLSSLQLNTTLSTTLMLDPELHNIIHLAGNNPSLLKFHQAVYLKWVLHVLPLQACKDHDANIRSLESILQQLSCNTLSLNFSEFSDYLFCVTAFLLDGEIGQSDLVWMDKSRFRMQLFRQLLTTIISKLRSNQISMDIAANILRTTHRLESSSKDNHLQWKYPDDLSSIYEFCSNLPRMNGWVNVVLAIGTLINTHWKSWDLDLPGTADWIYEVLKSDFIPVEDSVQWDDELQAGVAGLLLALQQYSIPLPKDSIYLILRALQVGGHVSELARDVLVVTTDWFQNPELEPILRNASVWVHLSKGGLPESLPEAYVVLGHALAKMLDWQPQLYQEGLGSWINAFFSCWQWQDPNVPDKYIYVLTKLFKQSAGQYSFIDTDEQALGLTYVALSNIWGRLDFSTASNVEELVLWLHCSLKVLASKTAQKYVITAQNFKETFHVPLQNLFIKVAVAVRQTATCTRSSEDRDCPPVSSTAIQKVAEILEDFANNMSTPTDMIENKYHWITVYSQLYDRINNVEDIIHVMVEAKIPR</sequence>